<evidence type="ECO:0000256" key="4">
    <source>
        <dbReference type="PROSITE-ProRule" id="PRU00169"/>
    </source>
</evidence>
<dbReference type="InterPro" id="IPR001789">
    <property type="entry name" value="Sig_transdc_resp-reg_receiver"/>
</dbReference>
<sequence length="512" mass="54119">MSSKTESTVLLDTILSAAVDAIVIIDRHGGIVQVNPAACAMFGYEAAELTGQPIDMLVPDAPAGMHRDLISEHLITGGGKVVGQARDLDALCKDGSICPVHLSVGRGDVDGAPVFVGIFRDLSARNASQSAMEAAKRMELLGQLTGGVAHDFNNILTIIIGNLELLEQGLAKPQQRILVDEALSAAELGTKLIGKLLAHGRNGHIRPVRLKVNPAITETLKLVERVLSPRTRLRCLFRSSVDHIHIDPAGFENALINLVMNAQDAMPDGGDIVISTSDILIDGYGVEETQLTPGLYVRISITDHGQGMSDEVKEHAFEPFFTTKPSGRGTGLGLATVYGFAVQSGGKVTLYSEVGLGTTVSLYFPVDALDAPALPDEPVASPNAGAANGGLVLVVEDDPAIRKLTVKRIEALGYRAVAVADASEALAKLEQEPDIAAVFSDVVMPGPLNGFDLARKVLSERPDIAVLMTSGFSGDLLQPAGDPLEGLQLLQKPYRQSELASSLRILMSSRVG</sequence>
<feature type="domain" description="Response regulatory" evidence="6">
    <location>
        <begin position="391"/>
        <end position="507"/>
    </location>
</feature>
<dbReference type="SUPFAM" id="SSF47384">
    <property type="entry name" value="Homodimeric domain of signal transducing histidine kinase"/>
    <property type="match status" value="1"/>
</dbReference>
<dbReference type="SMART" id="SM00448">
    <property type="entry name" value="REC"/>
    <property type="match status" value="1"/>
</dbReference>
<dbReference type="SUPFAM" id="SSF52172">
    <property type="entry name" value="CheY-like"/>
    <property type="match status" value="1"/>
</dbReference>
<dbReference type="InterPro" id="IPR005467">
    <property type="entry name" value="His_kinase_dom"/>
</dbReference>
<feature type="domain" description="PAS" evidence="7">
    <location>
        <begin position="7"/>
        <end position="60"/>
    </location>
</feature>
<dbReference type="SMART" id="SM00388">
    <property type="entry name" value="HisKA"/>
    <property type="match status" value="1"/>
</dbReference>
<dbReference type="SUPFAM" id="SSF55785">
    <property type="entry name" value="PYP-like sensor domain (PAS domain)"/>
    <property type="match status" value="1"/>
</dbReference>
<dbReference type="Pfam" id="PF13426">
    <property type="entry name" value="PAS_9"/>
    <property type="match status" value="1"/>
</dbReference>
<dbReference type="EC" id="2.7.13.3" evidence="2"/>
<dbReference type="InterPro" id="IPR036097">
    <property type="entry name" value="HisK_dim/P_sf"/>
</dbReference>
<dbReference type="SMART" id="SM00387">
    <property type="entry name" value="HATPase_c"/>
    <property type="match status" value="1"/>
</dbReference>
<keyword evidence="9" id="KW-1185">Reference proteome</keyword>
<feature type="modified residue" description="4-aspartylphosphate" evidence="4">
    <location>
        <position position="441"/>
    </location>
</feature>
<dbReference type="Gene3D" id="3.30.450.20">
    <property type="entry name" value="PAS domain"/>
    <property type="match status" value="1"/>
</dbReference>
<dbReference type="InterPro" id="IPR011006">
    <property type="entry name" value="CheY-like_superfamily"/>
</dbReference>
<dbReference type="Proteomes" id="UP001652542">
    <property type="component" value="Unassembled WGS sequence"/>
</dbReference>
<comment type="caution">
    <text evidence="8">The sequence shown here is derived from an EMBL/GenBank/DDBJ whole genome shotgun (WGS) entry which is preliminary data.</text>
</comment>
<evidence type="ECO:0000313" key="9">
    <source>
        <dbReference type="Proteomes" id="UP001652542"/>
    </source>
</evidence>
<dbReference type="PROSITE" id="PS50110">
    <property type="entry name" value="RESPONSE_REGULATORY"/>
    <property type="match status" value="1"/>
</dbReference>
<name>A0ABT2ZBE4_9RHOB</name>
<dbReference type="InterPro" id="IPR036890">
    <property type="entry name" value="HATPase_C_sf"/>
</dbReference>
<dbReference type="EMBL" id="JAOWKY010000001">
    <property type="protein sequence ID" value="MCV2868401.1"/>
    <property type="molecule type" value="Genomic_DNA"/>
</dbReference>
<accession>A0ABT2ZBE4</accession>
<comment type="catalytic activity">
    <reaction evidence="1">
        <text>ATP + protein L-histidine = ADP + protein N-phospho-L-histidine.</text>
        <dbReference type="EC" id="2.7.13.3"/>
    </reaction>
</comment>
<dbReference type="Gene3D" id="1.10.287.130">
    <property type="match status" value="1"/>
</dbReference>
<keyword evidence="3 4" id="KW-0597">Phosphoprotein</keyword>
<organism evidence="8 9">
    <name type="scientific">Albidovulum marisflavi</name>
    <dbReference type="NCBI Taxonomy" id="2984159"/>
    <lineage>
        <taxon>Bacteria</taxon>
        <taxon>Pseudomonadati</taxon>
        <taxon>Pseudomonadota</taxon>
        <taxon>Alphaproteobacteria</taxon>
        <taxon>Rhodobacterales</taxon>
        <taxon>Paracoccaceae</taxon>
        <taxon>Albidovulum</taxon>
    </lineage>
</organism>
<dbReference type="InterPro" id="IPR004358">
    <property type="entry name" value="Sig_transdc_His_kin-like_C"/>
</dbReference>
<dbReference type="NCBIfam" id="TIGR00229">
    <property type="entry name" value="sensory_box"/>
    <property type="match status" value="1"/>
</dbReference>
<evidence type="ECO:0000259" key="7">
    <source>
        <dbReference type="PROSITE" id="PS50112"/>
    </source>
</evidence>
<dbReference type="Gene3D" id="3.40.50.2300">
    <property type="match status" value="1"/>
</dbReference>
<protein>
    <recommendedName>
        <fullName evidence="2">histidine kinase</fullName>
        <ecNumber evidence="2">2.7.13.3</ecNumber>
    </recommendedName>
</protein>
<evidence type="ECO:0000256" key="2">
    <source>
        <dbReference type="ARBA" id="ARBA00012438"/>
    </source>
</evidence>
<evidence type="ECO:0000313" key="8">
    <source>
        <dbReference type="EMBL" id="MCV2868401.1"/>
    </source>
</evidence>
<dbReference type="SUPFAM" id="SSF55874">
    <property type="entry name" value="ATPase domain of HSP90 chaperone/DNA topoisomerase II/histidine kinase"/>
    <property type="match status" value="1"/>
</dbReference>
<evidence type="ECO:0000256" key="3">
    <source>
        <dbReference type="ARBA" id="ARBA00022553"/>
    </source>
</evidence>
<dbReference type="CDD" id="cd00082">
    <property type="entry name" value="HisKA"/>
    <property type="match status" value="1"/>
</dbReference>
<dbReference type="Gene3D" id="3.30.565.10">
    <property type="entry name" value="Histidine kinase-like ATPase, C-terminal domain"/>
    <property type="match status" value="1"/>
</dbReference>
<dbReference type="PROSITE" id="PS50112">
    <property type="entry name" value="PAS"/>
    <property type="match status" value="1"/>
</dbReference>
<dbReference type="InterPro" id="IPR003661">
    <property type="entry name" value="HisK_dim/P_dom"/>
</dbReference>
<dbReference type="InterPro" id="IPR035965">
    <property type="entry name" value="PAS-like_dom_sf"/>
</dbReference>
<evidence type="ECO:0000259" key="5">
    <source>
        <dbReference type="PROSITE" id="PS50109"/>
    </source>
</evidence>
<dbReference type="PANTHER" id="PTHR43065">
    <property type="entry name" value="SENSOR HISTIDINE KINASE"/>
    <property type="match status" value="1"/>
</dbReference>
<reference evidence="8 9" key="1">
    <citation type="submission" date="2022-10" db="EMBL/GenBank/DDBJ databases">
        <title>Defluviimonas sp. nov., isolated from ocean surface water.</title>
        <authorList>
            <person name="He W."/>
            <person name="Wang L."/>
            <person name="Zhang D.-F."/>
        </authorList>
    </citation>
    <scope>NUCLEOTIDE SEQUENCE [LARGE SCALE GENOMIC DNA]</scope>
    <source>
        <strain evidence="8 9">WL0002</strain>
    </source>
</reference>
<dbReference type="PRINTS" id="PR00344">
    <property type="entry name" value="BCTRLSENSOR"/>
</dbReference>
<dbReference type="PROSITE" id="PS50109">
    <property type="entry name" value="HIS_KIN"/>
    <property type="match status" value="1"/>
</dbReference>
<dbReference type="Pfam" id="PF02518">
    <property type="entry name" value="HATPase_c"/>
    <property type="match status" value="1"/>
</dbReference>
<dbReference type="InterPro" id="IPR000014">
    <property type="entry name" value="PAS"/>
</dbReference>
<dbReference type="RefSeq" id="WP_263734012.1">
    <property type="nucleotide sequence ID" value="NZ_JAOWKY010000001.1"/>
</dbReference>
<dbReference type="CDD" id="cd00130">
    <property type="entry name" value="PAS"/>
    <property type="match status" value="1"/>
</dbReference>
<evidence type="ECO:0000256" key="1">
    <source>
        <dbReference type="ARBA" id="ARBA00000085"/>
    </source>
</evidence>
<dbReference type="SMART" id="SM00091">
    <property type="entry name" value="PAS"/>
    <property type="match status" value="1"/>
</dbReference>
<dbReference type="Pfam" id="PF00512">
    <property type="entry name" value="HisKA"/>
    <property type="match status" value="1"/>
</dbReference>
<proteinExistence type="predicted"/>
<dbReference type="InterPro" id="IPR003594">
    <property type="entry name" value="HATPase_dom"/>
</dbReference>
<gene>
    <name evidence="8" type="ORF">OEW28_07145</name>
</gene>
<dbReference type="PANTHER" id="PTHR43065:SF42">
    <property type="entry name" value="TWO-COMPONENT SENSOR PPRA"/>
    <property type="match status" value="1"/>
</dbReference>
<dbReference type="Pfam" id="PF00072">
    <property type="entry name" value="Response_reg"/>
    <property type="match status" value="1"/>
</dbReference>
<evidence type="ECO:0000259" key="6">
    <source>
        <dbReference type="PROSITE" id="PS50110"/>
    </source>
</evidence>
<feature type="domain" description="Histidine kinase" evidence="5">
    <location>
        <begin position="147"/>
        <end position="368"/>
    </location>
</feature>